<evidence type="ECO:0000256" key="1">
    <source>
        <dbReference type="SAM" id="SignalP"/>
    </source>
</evidence>
<keyword evidence="1" id="KW-0732">Signal</keyword>
<dbReference type="Gene3D" id="2.60.40.420">
    <property type="entry name" value="Cupredoxins - blue copper proteins"/>
    <property type="match status" value="1"/>
</dbReference>
<protein>
    <submittedName>
        <fullName evidence="3">Plastocyanin-like domain-containing protein</fullName>
    </submittedName>
</protein>
<proteinExistence type="predicted"/>
<dbReference type="Proteomes" id="UP000050741">
    <property type="component" value="Unassembled WGS sequence"/>
</dbReference>
<reference evidence="3" key="2">
    <citation type="submission" date="2016-06" db="UniProtKB">
        <authorList>
            <consortium name="WormBaseParasite"/>
        </authorList>
    </citation>
    <scope>IDENTIFICATION</scope>
</reference>
<feature type="chain" id="PRO_5008147879" evidence="1">
    <location>
        <begin position="20"/>
        <end position="47"/>
    </location>
</feature>
<dbReference type="AlphaFoldDB" id="A0A183CQ67"/>
<sequence length="47" mass="5395">WWFSHCHLMLHNMGGTAFAFRVGTDEQVPKPPDTYPHSCGVYDEQSN</sequence>
<evidence type="ECO:0000313" key="2">
    <source>
        <dbReference type="Proteomes" id="UP000050741"/>
    </source>
</evidence>
<accession>A0A183CQ67</accession>
<evidence type="ECO:0000313" key="3">
    <source>
        <dbReference type="WBParaSite" id="GPLIN_001502500"/>
    </source>
</evidence>
<feature type="signal peptide" evidence="1">
    <location>
        <begin position="1"/>
        <end position="19"/>
    </location>
</feature>
<dbReference type="InterPro" id="IPR008972">
    <property type="entry name" value="Cupredoxin"/>
</dbReference>
<name>A0A183CQ67_GLOPA</name>
<reference evidence="2" key="1">
    <citation type="submission" date="2014-05" db="EMBL/GenBank/DDBJ databases">
        <title>The genome and life-stage specific transcriptomes of Globodera pallida elucidate key aspects of plant parasitism by a cyst nematode.</title>
        <authorList>
            <person name="Cotton J.A."/>
            <person name="Lilley C.J."/>
            <person name="Jones L.M."/>
            <person name="Kikuchi T."/>
            <person name="Reid A.J."/>
            <person name="Thorpe P."/>
            <person name="Tsai I.J."/>
            <person name="Beasley H."/>
            <person name="Blok V."/>
            <person name="Cock P.J.A."/>
            <person name="Van den Akker S.E."/>
            <person name="Holroyd N."/>
            <person name="Hunt M."/>
            <person name="Mantelin S."/>
            <person name="Naghra H."/>
            <person name="Pain A."/>
            <person name="Palomares-Rius J.E."/>
            <person name="Zarowiecki M."/>
            <person name="Berriman M."/>
            <person name="Jones J.T."/>
            <person name="Urwin P.E."/>
        </authorList>
    </citation>
    <scope>NUCLEOTIDE SEQUENCE [LARGE SCALE GENOMIC DNA]</scope>
    <source>
        <strain evidence="2">Lindley</strain>
    </source>
</reference>
<dbReference type="WBParaSite" id="GPLIN_001502500">
    <property type="protein sequence ID" value="GPLIN_001502500"/>
    <property type="gene ID" value="GPLIN_001502500"/>
</dbReference>
<keyword evidence="2" id="KW-1185">Reference proteome</keyword>
<dbReference type="SUPFAM" id="SSF49503">
    <property type="entry name" value="Cupredoxins"/>
    <property type="match status" value="1"/>
</dbReference>
<organism evidence="2 3">
    <name type="scientific">Globodera pallida</name>
    <name type="common">Potato cyst nematode worm</name>
    <name type="synonym">Heterodera pallida</name>
    <dbReference type="NCBI Taxonomy" id="36090"/>
    <lineage>
        <taxon>Eukaryota</taxon>
        <taxon>Metazoa</taxon>
        <taxon>Ecdysozoa</taxon>
        <taxon>Nematoda</taxon>
        <taxon>Chromadorea</taxon>
        <taxon>Rhabditida</taxon>
        <taxon>Tylenchina</taxon>
        <taxon>Tylenchomorpha</taxon>
        <taxon>Tylenchoidea</taxon>
        <taxon>Heteroderidae</taxon>
        <taxon>Heteroderinae</taxon>
        <taxon>Globodera</taxon>
    </lineage>
</organism>